<proteinExistence type="predicted"/>
<evidence type="ECO:0000256" key="1">
    <source>
        <dbReference type="SAM" id="Coils"/>
    </source>
</evidence>
<dbReference type="PANTHER" id="PTHR15225:SF4">
    <property type="entry name" value="N-MYC-INTERACTOR"/>
    <property type="match status" value="1"/>
</dbReference>
<feature type="coiled-coil region" evidence="1">
    <location>
        <begin position="72"/>
        <end position="152"/>
    </location>
</feature>
<dbReference type="PANTHER" id="PTHR15225">
    <property type="entry name" value="INTERFERON-INDUCED PROTEIN 35/NMI N-MYC/STAT INTERACTING PROTEIN"/>
    <property type="match status" value="1"/>
</dbReference>
<dbReference type="Gene3D" id="3.30.70.330">
    <property type="match status" value="1"/>
</dbReference>
<dbReference type="InterPro" id="IPR009909">
    <property type="entry name" value="Nmi/IFP35_dom"/>
</dbReference>
<feature type="domain" description="NID" evidence="2">
    <location>
        <begin position="168"/>
        <end position="255"/>
    </location>
</feature>
<organism evidence="3 4">
    <name type="scientific">Bagarius yarrelli</name>
    <name type="common">Goonch</name>
    <name type="synonym">Bagrus yarrelli</name>
    <dbReference type="NCBI Taxonomy" id="175774"/>
    <lineage>
        <taxon>Eukaryota</taxon>
        <taxon>Metazoa</taxon>
        <taxon>Chordata</taxon>
        <taxon>Craniata</taxon>
        <taxon>Vertebrata</taxon>
        <taxon>Euteleostomi</taxon>
        <taxon>Actinopterygii</taxon>
        <taxon>Neopterygii</taxon>
        <taxon>Teleostei</taxon>
        <taxon>Ostariophysi</taxon>
        <taxon>Siluriformes</taxon>
        <taxon>Sisoridae</taxon>
        <taxon>Sisorinae</taxon>
        <taxon>Bagarius</taxon>
    </lineage>
</organism>
<reference evidence="3 4" key="1">
    <citation type="journal article" date="2019" name="Genome Biol. Evol.">
        <title>Whole-Genome Sequencing of the Giant Devil Catfish, Bagarius yarrelli.</title>
        <authorList>
            <person name="Jiang W."/>
            <person name="Lv Y."/>
            <person name="Cheng L."/>
            <person name="Yang K."/>
            <person name="Chao B."/>
            <person name="Wang X."/>
            <person name="Li Y."/>
            <person name="Pan X."/>
            <person name="You X."/>
            <person name="Zhang Y."/>
            <person name="Yang J."/>
            <person name="Li J."/>
            <person name="Zhang X."/>
            <person name="Liu S."/>
            <person name="Sun C."/>
            <person name="Yang J."/>
            <person name="Shi Q."/>
        </authorList>
    </citation>
    <scope>NUCLEOTIDE SEQUENCE [LARGE SCALE GENOMIC DNA]</scope>
    <source>
        <strain evidence="3">JWS20170419001</strain>
        <tissue evidence="3">Muscle</tissue>
    </source>
</reference>
<name>A0A556U4H5_BAGYA</name>
<comment type="caution">
    <text evidence="3">The sequence shown here is derived from an EMBL/GenBank/DDBJ whole genome shotgun (WGS) entry which is preliminary data.</text>
</comment>
<dbReference type="OrthoDB" id="9903237at2759"/>
<sequence>MYFKQLDQEQELSKARVELEKWKTLVKAAETEKDRLVLEKIDTDEEKRNAHQEVIDLINNGEQLKVSFGDTLKNLQAEMNAINRTNQNLQKELQHLKQQLNLKKAETAKLQQRFKIKAEIPEKKMRFTHVLKEQEEDESAEQENAYQDIRAVFTIIQRPSYLLEGGEALITFEEEKVADQILKLPRCSVACEQTRSEVKPHSITLEPSAKFEVHIIVSKKTIRFSNAFTRLPEERMRDRLELGFSKRSRGGGEVERVEYDAKTGSGHITFLNTGVAEKLTLRGNIFIDAMRELEVTVEPSYKYQLKKFQTFLGVPKRSILLQGSPDVNDEDDMQDHLEIHFQKPSNYGGEVENIKYIGNGKKLRAFFNEDCADKEAQ</sequence>
<dbReference type="InterPro" id="IPR012677">
    <property type="entry name" value="Nucleotide-bd_a/b_plait_sf"/>
</dbReference>
<evidence type="ECO:0000259" key="2">
    <source>
        <dbReference type="Pfam" id="PF07292"/>
    </source>
</evidence>
<keyword evidence="1" id="KW-0175">Coiled coil</keyword>
<feature type="domain" description="NID" evidence="2">
    <location>
        <begin position="268"/>
        <end position="353"/>
    </location>
</feature>
<feature type="coiled-coil region" evidence="1">
    <location>
        <begin position="12"/>
        <end position="39"/>
    </location>
</feature>
<dbReference type="GO" id="GO:0005737">
    <property type="term" value="C:cytoplasm"/>
    <property type="evidence" value="ECO:0007669"/>
    <property type="project" value="TreeGrafter"/>
</dbReference>
<accession>A0A556U4H5</accession>
<evidence type="ECO:0000313" key="4">
    <source>
        <dbReference type="Proteomes" id="UP000319801"/>
    </source>
</evidence>
<dbReference type="Proteomes" id="UP000319801">
    <property type="component" value="Unassembled WGS sequence"/>
</dbReference>
<dbReference type="EMBL" id="VCAZ01000047">
    <property type="protein sequence ID" value="TSM60545.1"/>
    <property type="molecule type" value="Genomic_DNA"/>
</dbReference>
<dbReference type="AlphaFoldDB" id="A0A556U4H5"/>
<evidence type="ECO:0000313" key="3">
    <source>
        <dbReference type="EMBL" id="TSM60545.1"/>
    </source>
</evidence>
<keyword evidence="4" id="KW-1185">Reference proteome</keyword>
<protein>
    <submittedName>
        <fullName evidence="3">N-myc-interactor</fullName>
    </submittedName>
</protein>
<gene>
    <name evidence="3" type="ORF">Baya_8617</name>
</gene>
<dbReference type="Pfam" id="PF07292">
    <property type="entry name" value="NID"/>
    <property type="match status" value="2"/>
</dbReference>